<comment type="caution">
    <text evidence="1">The sequence shown here is derived from an EMBL/GenBank/DDBJ whole genome shotgun (WGS) entry which is preliminary data.</text>
</comment>
<dbReference type="PROSITE" id="PS00678">
    <property type="entry name" value="WD_REPEATS_1"/>
    <property type="match status" value="4"/>
</dbReference>
<dbReference type="EMBL" id="CACRXK020009275">
    <property type="protein sequence ID" value="CAB4016830.1"/>
    <property type="molecule type" value="Genomic_DNA"/>
</dbReference>
<dbReference type="PROSITE" id="PS50294">
    <property type="entry name" value="WD_REPEATS_REGION"/>
    <property type="match status" value="4"/>
</dbReference>
<dbReference type="InterPro" id="IPR011047">
    <property type="entry name" value="Quinoprotein_ADH-like_sf"/>
</dbReference>
<organism evidence="1 2">
    <name type="scientific">Paramuricea clavata</name>
    <name type="common">Red gorgonian</name>
    <name type="synonym">Violescent sea-whip</name>
    <dbReference type="NCBI Taxonomy" id="317549"/>
    <lineage>
        <taxon>Eukaryota</taxon>
        <taxon>Metazoa</taxon>
        <taxon>Cnidaria</taxon>
        <taxon>Anthozoa</taxon>
        <taxon>Octocorallia</taxon>
        <taxon>Malacalcyonacea</taxon>
        <taxon>Plexauridae</taxon>
        <taxon>Paramuricea</taxon>
    </lineage>
</organism>
<dbReference type="Gene3D" id="2.130.10.10">
    <property type="entry name" value="YVTN repeat-like/Quinoprotein amine dehydrogenase"/>
    <property type="match status" value="3"/>
</dbReference>
<name>A0A6S7IJX7_PARCT</name>
<dbReference type="InterPro" id="IPR001680">
    <property type="entry name" value="WD40_rpt"/>
</dbReference>
<gene>
    <name evidence="1" type="ORF">PACLA_8A003454</name>
</gene>
<dbReference type="SUPFAM" id="SSF50998">
    <property type="entry name" value="Quinoprotein alcohol dehydrogenase-like"/>
    <property type="match status" value="1"/>
</dbReference>
<dbReference type="OrthoDB" id="538223at2759"/>
<proteinExistence type="predicted"/>
<accession>A0A6S7IJX7</accession>
<protein>
    <submittedName>
        <fullName evidence="1">WD repeat-containing 88-like</fullName>
    </submittedName>
</protein>
<dbReference type="Proteomes" id="UP001152795">
    <property type="component" value="Unassembled WGS sequence"/>
</dbReference>
<dbReference type="InterPro" id="IPR019775">
    <property type="entry name" value="WD40_repeat_CS"/>
</dbReference>
<keyword evidence="2" id="KW-1185">Reference proteome</keyword>
<dbReference type="PRINTS" id="PR00320">
    <property type="entry name" value="GPROTEINBRPT"/>
</dbReference>
<dbReference type="InterPro" id="IPR015943">
    <property type="entry name" value="WD40/YVTN_repeat-like_dom_sf"/>
</dbReference>
<evidence type="ECO:0000313" key="1">
    <source>
        <dbReference type="EMBL" id="CAB4016830.1"/>
    </source>
</evidence>
<dbReference type="InterPro" id="IPR020472">
    <property type="entry name" value="WD40_PAC1"/>
</dbReference>
<dbReference type="Pfam" id="PF00400">
    <property type="entry name" value="WD40"/>
    <property type="match status" value="7"/>
</dbReference>
<dbReference type="PANTHER" id="PTHR45048:SF1">
    <property type="entry name" value="WD REPEAT-CONTAINING PROTEIN 88"/>
    <property type="match status" value="1"/>
</dbReference>
<sequence>METISPGVHGNHSVTWEHQDLAQVKIKVLRGHLDSVNSCQFFENDTRVLSSSNDQTVRIWATESGKQLCTYDGHTSFVTSCHVDMLNKRMVSGGWDKRMLVRDVTTGQILWQASHEGVLTSCNYSSDGKYIVSGGDMDFSISIWDAKDGVLIRKLKYNTNTITSCKFSQNQHRITVTSMDRTTRVIDMSMYKDEYTASLTLRGHGNVISDASFSNDERILATASWDKNIQLWDVSSGTYRKTGPVTLKKGHEGSVSSCCFSTDDKMLVSSSFDQNLVVWDVANSVQKFSLKGHNGWVNDAAFSKDQKWVLSCSQDKTIRLWNIKNLDDLPVVLEHKKNMGLRIIECQKCEKQFSITQVDNAEKKKLCVFCRLKTRTLP</sequence>
<dbReference type="CDD" id="cd00200">
    <property type="entry name" value="WD40"/>
    <property type="match status" value="1"/>
</dbReference>
<dbReference type="SMART" id="SM00320">
    <property type="entry name" value="WD40"/>
    <property type="match status" value="7"/>
</dbReference>
<dbReference type="PROSITE" id="PS50082">
    <property type="entry name" value="WD_REPEATS_2"/>
    <property type="match status" value="4"/>
</dbReference>
<dbReference type="AlphaFoldDB" id="A0A6S7IJX7"/>
<dbReference type="PANTHER" id="PTHR45048">
    <property type="match status" value="1"/>
</dbReference>
<reference evidence="1" key="1">
    <citation type="submission" date="2020-04" db="EMBL/GenBank/DDBJ databases">
        <authorList>
            <person name="Alioto T."/>
            <person name="Alioto T."/>
            <person name="Gomez Garrido J."/>
        </authorList>
    </citation>
    <scope>NUCLEOTIDE SEQUENCE</scope>
    <source>
        <strain evidence="1">A484AB</strain>
    </source>
</reference>
<evidence type="ECO:0000313" key="2">
    <source>
        <dbReference type="Proteomes" id="UP001152795"/>
    </source>
</evidence>